<protein>
    <submittedName>
        <fullName evidence="1">Uncharacterized protein</fullName>
    </submittedName>
</protein>
<proteinExistence type="predicted"/>
<reference evidence="1" key="2">
    <citation type="journal article" date="2015" name="Data Brief">
        <title>Shoot transcriptome of the giant reed, Arundo donax.</title>
        <authorList>
            <person name="Barrero R.A."/>
            <person name="Guerrero F.D."/>
            <person name="Moolhuijzen P."/>
            <person name="Goolsby J.A."/>
            <person name="Tidwell J."/>
            <person name="Bellgard S.E."/>
            <person name="Bellgard M.I."/>
        </authorList>
    </citation>
    <scope>NUCLEOTIDE SEQUENCE</scope>
    <source>
        <tissue evidence="1">Shoot tissue taken approximately 20 cm above the soil surface</tissue>
    </source>
</reference>
<dbReference type="EMBL" id="GBRH01168780">
    <property type="protein sequence ID" value="JAE29116.1"/>
    <property type="molecule type" value="Transcribed_RNA"/>
</dbReference>
<name>A0A0A9H2S6_ARUDO</name>
<organism evidence="1">
    <name type="scientific">Arundo donax</name>
    <name type="common">Giant reed</name>
    <name type="synonym">Donax arundinaceus</name>
    <dbReference type="NCBI Taxonomy" id="35708"/>
    <lineage>
        <taxon>Eukaryota</taxon>
        <taxon>Viridiplantae</taxon>
        <taxon>Streptophyta</taxon>
        <taxon>Embryophyta</taxon>
        <taxon>Tracheophyta</taxon>
        <taxon>Spermatophyta</taxon>
        <taxon>Magnoliopsida</taxon>
        <taxon>Liliopsida</taxon>
        <taxon>Poales</taxon>
        <taxon>Poaceae</taxon>
        <taxon>PACMAD clade</taxon>
        <taxon>Arundinoideae</taxon>
        <taxon>Arundineae</taxon>
        <taxon>Arundo</taxon>
    </lineage>
</organism>
<sequence length="55" mass="6667">MLFLTPFRFRHQVACIHTDFSLSQKFNHMYHWCHFLRVSFLSPLALSFHFVMSCC</sequence>
<dbReference type="AlphaFoldDB" id="A0A0A9H2S6"/>
<reference evidence="1" key="1">
    <citation type="submission" date="2014-09" db="EMBL/GenBank/DDBJ databases">
        <authorList>
            <person name="Magalhaes I.L.F."/>
            <person name="Oliveira U."/>
            <person name="Santos F.R."/>
            <person name="Vidigal T.H.D.A."/>
            <person name="Brescovit A.D."/>
            <person name="Santos A.J."/>
        </authorList>
    </citation>
    <scope>NUCLEOTIDE SEQUENCE</scope>
    <source>
        <tissue evidence="1">Shoot tissue taken approximately 20 cm above the soil surface</tissue>
    </source>
</reference>
<accession>A0A0A9H2S6</accession>
<evidence type="ECO:0000313" key="1">
    <source>
        <dbReference type="EMBL" id="JAE29116.1"/>
    </source>
</evidence>